<proteinExistence type="predicted"/>
<reference evidence="1" key="1">
    <citation type="submission" date="2020-09" db="EMBL/GenBank/DDBJ databases">
        <title>Comparative genome analyses of four rice-infecting Rhizoctonia solani isolates reveal extensive enrichment of homogalacturonan modification genes.</title>
        <authorList>
            <person name="Lee D.-Y."/>
            <person name="Jeon J."/>
            <person name="Kim K.-T."/>
            <person name="Cheong K."/>
            <person name="Song H."/>
            <person name="Choi G."/>
            <person name="Ko J."/>
            <person name="Opiyo S.O."/>
            <person name="Zuo S."/>
            <person name="Madhav S."/>
            <person name="Lee Y.-H."/>
            <person name="Wang G.-L."/>
        </authorList>
    </citation>
    <scope>NUCLEOTIDE SEQUENCE</scope>
    <source>
        <strain evidence="1">AG1-IA WGL</strain>
    </source>
</reference>
<organism evidence="1 2">
    <name type="scientific">Rhizoctonia solani</name>
    <dbReference type="NCBI Taxonomy" id="456999"/>
    <lineage>
        <taxon>Eukaryota</taxon>
        <taxon>Fungi</taxon>
        <taxon>Dikarya</taxon>
        <taxon>Basidiomycota</taxon>
        <taxon>Agaricomycotina</taxon>
        <taxon>Agaricomycetes</taxon>
        <taxon>Cantharellales</taxon>
        <taxon>Ceratobasidiaceae</taxon>
        <taxon>Rhizoctonia</taxon>
    </lineage>
</organism>
<name>A0A8H7HTK4_9AGAM</name>
<dbReference type="AlphaFoldDB" id="A0A8H7HTK4"/>
<sequence length="301" mass="32483">MSFTRRYYSTDRPPVSERNRPYVQALQRLSARTGTPLPSLILSFGILHELTSIVPLAGVFFGARAAGAGDKVAELVPAEWIQEGEQWAGRVGRRYGLFGFEKTDKGKDDPPAEVAIVGDVANAVLAPNQDARVAAISVATKLDGSDVQALDVTSPYVMIDISHAIHKFQGQNFHSFLYSMHLFVPWSNLPLEFVHSPVSRIKSVQLGLGSVDNIRTPSTFVQPRVSILSVALPPSVQLVHSSIASCLLYFSVTHPAILSSPPPAAFGRSRAGYSDSTGLGLSPLPPLSIATYKTPPHTPLF</sequence>
<comment type="caution">
    <text evidence="1">The sequence shown here is derived from an EMBL/GenBank/DDBJ whole genome shotgun (WGS) entry which is preliminary data.</text>
</comment>
<dbReference type="Proteomes" id="UP000602905">
    <property type="component" value="Unassembled WGS sequence"/>
</dbReference>
<evidence type="ECO:0000313" key="1">
    <source>
        <dbReference type="EMBL" id="KAF8707629.1"/>
    </source>
</evidence>
<gene>
    <name evidence="1" type="ORF">RHS03_03427</name>
</gene>
<protein>
    <submittedName>
        <fullName evidence="1">Uncharacterized protein</fullName>
    </submittedName>
</protein>
<dbReference type="OrthoDB" id="5580261at2759"/>
<accession>A0A8H7HTK4</accession>
<dbReference type="EMBL" id="JACYCD010000049">
    <property type="protein sequence ID" value="KAF8707629.1"/>
    <property type="molecule type" value="Genomic_DNA"/>
</dbReference>
<evidence type="ECO:0000313" key="2">
    <source>
        <dbReference type="Proteomes" id="UP000602905"/>
    </source>
</evidence>
<dbReference type="InterPro" id="IPR018811">
    <property type="entry name" value="MRX11"/>
</dbReference>
<feature type="non-terminal residue" evidence="1">
    <location>
        <position position="1"/>
    </location>
</feature>
<dbReference type="Pfam" id="PF10306">
    <property type="entry name" value="FLILHELTA"/>
    <property type="match status" value="1"/>
</dbReference>